<organism evidence="11 12">
    <name type="scientific">Apiosordaria backusii</name>
    <dbReference type="NCBI Taxonomy" id="314023"/>
    <lineage>
        <taxon>Eukaryota</taxon>
        <taxon>Fungi</taxon>
        <taxon>Dikarya</taxon>
        <taxon>Ascomycota</taxon>
        <taxon>Pezizomycotina</taxon>
        <taxon>Sordariomycetes</taxon>
        <taxon>Sordariomycetidae</taxon>
        <taxon>Sordariales</taxon>
        <taxon>Lasiosphaeriaceae</taxon>
        <taxon>Apiosordaria</taxon>
    </lineage>
</organism>
<comment type="caution">
    <text evidence="11">The sequence shown here is derived from an EMBL/GenBank/DDBJ whole genome shotgun (WGS) entry which is preliminary data.</text>
</comment>
<proteinExistence type="inferred from homology"/>
<feature type="compositionally biased region" description="Basic and acidic residues" evidence="8">
    <location>
        <begin position="1175"/>
        <end position="1190"/>
    </location>
</feature>
<evidence type="ECO:0000259" key="9">
    <source>
        <dbReference type="Pfam" id="PF03828"/>
    </source>
</evidence>
<keyword evidence="6" id="KW-0479">Metal-binding</keyword>
<dbReference type="AlphaFoldDB" id="A0AA40EGY8"/>
<keyword evidence="12" id="KW-1185">Reference proteome</keyword>
<feature type="region of interest" description="Disordered" evidence="8">
    <location>
        <begin position="801"/>
        <end position="823"/>
    </location>
</feature>
<feature type="region of interest" description="Disordered" evidence="8">
    <location>
        <begin position="721"/>
        <end position="744"/>
    </location>
</feature>
<dbReference type="Proteomes" id="UP001172159">
    <property type="component" value="Unassembled WGS sequence"/>
</dbReference>
<evidence type="ECO:0000256" key="2">
    <source>
        <dbReference type="ARBA" id="ARBA00001946"/>
    </source>
</evidence>
<feature type="domain" description="Poly(A) RNA polymerase mitochondrial-like central palm" evidence="10">
    <location>
        <begin position="275"/>
        <end position="406"/>
    </location>
</feature>
<feature type="compositionally biased region" description="Polar residues" evidence="8">
    <location>
        <begin position="22"/>
        <end position="35"/>
    </location>
</feature>
<feature type="compositionally biased region" description="Polar residues" evidence="8">
    <location>
        <begin position="1206"/>
        <end position="1215"/>
    </location>
</feature>
<feature type="compositionally biased region" description="Polar residues" evidence="8">
    <location>
        <begin position="168"/>
        <end position="186"/>
    </location>
</feature>
<dbReference type="CDD" id="cd05402">
    <property type="entry name" value="NT_PAP_TUTase"/>
    <property type="match status" value="1"/>
</dbReference>
<dbReference type="SUPFAM" id="SSF81631">
    <property type="entry name" value="PAP/OAS1 substrate-binding domain"/>
    <property type="match status" value="1"/>
</dbReference>
<evidence type="ECO:0000256" key="4">
    <source>
        <dbReference type="ARBA" id="ARBA00012388"/>
    </source>
</evidence>
<feature type="region of interest" description="Disordered" evidence="8">
    <location>
        <begin position="1"/>
        <end position="39"/>
    </location>
</feature>
<evidence type="ECO:0000256" key="5">
    <source>
        <dbReference type="ARBA" id="ARBA00022679"/>
    </source>
</evidence>
<reference evidence="11" key="1">
    <citation type="submission" date="2023-06" db="EMBL/GenBank/DDBJ databases">
        <title>Genome-scale phylogeny and comparative genomics of the fungal order Sordariales.</title>
        <authorList>
            <consortium name="Lawrence Berkeley National Laboratory"/>
            <person name="Hensen N."/>
            <person name="Bonometti L."/>
            <person name="Westerberg I."/>
            <person name="Brannstrom I.O."/>
            <person name="Guillou S."/>
            <person name="Cros-Aarteil S."/>
            <person name="Calhoun S."/>
            <person name="Haridas S."/>
            <person name="Kuo A."/>
            <person name="Mondo S."/>
            <person name="Pangilinan J."/>
            <person name="Riley R."/>
            <person name="Labutti K."/>
            <person name="Andreopoulos B."/>
            <person name="Lipzen A."/>
            <person name="Chen C."/>
            <person name="Yanf M."/>
            <person name="Daum C."/>
            <person name="Ng V."/>
            <person name="Clum A."/>
            <person name="Steindorff A."/>
            <person name="Ohm R."/>
            <person name="Martin F."/>
            <person name="Silar P."/>
            <person name="Natvig D."/>
            <person name="Lalanne C."/>
            <person name="Gautier V."/>
            <person name="Ament-Velasquez S.L."/>
            <person name="Kruys A."/>
            <person name="Hutchinson M.I."/>
            <person name="Powell A.J."/>
            <person name="Barry K."/>
            <person name="Miller A.N."/>
            <person name="Grigoriev I.V."/>
            <person name="Debuchy R."/>
            <person name="Gladieux P."/>
            <person name="Thoren M.H."/>
            <person name="Johannesson H."/>
        </authorList>
    </citation>
    <scope>NUCLEOTIDE SEQUENCE</scope>
    <source>
        <strain evidence="11">CBS 540.89</strain>
    </source>
</reference>
<accession>A0AA40EGY8</accession>
<dbReference type="Pfam" id="PF03828">
    <property type="entry name" value="PAP_assoc"/>
    <property type="match status" value="1"/>
</dbReference>
<dbReference type="PANTHER" id="PTHR12271">
    <property type="entry name" value="POLY A POLYMERASE CID PAP -RELATED"/>
    <property type="match status" value="1"/>
</dbReference>
<feature type="region of interest" description="Disordered" evidence="8">
    <location>
        <begin position="1014"/>
        <end position="1040"/>
    </location>
</feature>
<dbReference type="Gene3D" id="3.30.460.10">
    <property type="entry name" value="Beta Polymerase, domain 2"/>
    <property type="match status" value="1"/>
</dbReference>
<dbReference type="EC" id="2.7.7.19" evidence="4"/>
<keyword evidence="5" id="KW-0808">Transferase</keyword>
<dbReference type="SUPFAM" id="SSF81301">
    <property type="entry name" value="Nucleotidyltransferase"/>
    <property type="match status" value="1"/>
</dbReference>
<sequence length="1249" mass="137182">MDGQPTAAETKHLYQTHPWPGVTSNSTTPRVNTAATPDYSPSYYTDILPILSQHVYQDKLLQYNRLVSGGRGGGGGLQAPPLPPVLSSPSTKAITRSRSSSKVSNKDNTLSKSGAQTGHGSRPAKPSDNADRALITSGKDQTSKMPAKKSSEQPASNGVPVRPPPPVSQNGTVHPAQSSSVPSTPHQHARKFSFESREPSPNATQNHSPRSAYSETNGNVPSLRPLPPRLGGCRFETAIPHSRRRMPYNLGTDRLEKGDLERISSKLSEENEKSLEAEMNGLFKVLLPTDAVETKRQKLVTKLEKLFNDEWPGHDIKVHLFGSSGNLLCSDDSDVDICITTPWKGLEHVCLIADLLDRHGMQDVVCISAAKVPIVKIWDPELKLACDMNVNNTLALENTRMVRTYVSIDERVRPLAMIIKYWTRRRIVNDAAFGGTLSSYTWICMIIAFLQLRDPPVLPALHQRHKEKLLKSDGTRSEFADDLSKLTGFGAKNKESLANLLFHFFRFYAYEFDYDKFALSIRVGKLLTKTEKKWHIGTNNTLCIEEPFNVIRNLGNTADDTSFRGLHLELRRAFDLLAKGKFAECWEQYVYPKEEERRWEKPSAPPRPVLLRSASQQQSRPQQRNNFNNRSQRNYQRNGNQGNRRGSNHQPYEQSLPFAQAGMPTTMNPQDLVWYQAQNPQIGVPQEILQTSLNALAAHDTNLRFQLFTHAQQINQAQALAHAQRMQGSSGSDRSRTNSFDNPPLTAPIRPELMYGYGFPMQPPAYFHPGFTTYPSSPASGTSAATTANGLPEFRRNVRETGVSSGGALRSQSQPASRGSMTVQQAMSAAAAYSASQAQNGVSSVPPRQVNGVPMSNYTPDELSETDYEDPKVLADSPEDDGTRYAGYYTNGHASPNRKVNGFPSATPAFNTLSQSSQGRRRLSTDQGPQAVLDRRMKRTSRSPSPLGHARTISAGMSAPLPSAPFSQTNGQLSAKPVVVNGSVPKMAQASSSNRSPLGIETTIAEDNQHSNSLYIQQGSSPSNSWNDQSGSYAASSAEPVSLTVPDRPVIVNGSTANRSPSSALNHGDASFHQRVAMAAVPTHLYYSPMGYDPNNILGLSRLNTRQLAPLDLATNEYSVAQDMPHLSPVYEHRTPSPTVLRKFEPPVVAQSPRVGNRDFRSGTQKTPPTGPSAKQHETSNRSPVLEHRANGTSRESGNPRLGKSPTDNFSNWQKSKPRKKGVSDLKHAANGVAHSEQLPKNEADRKGG</sequence>
<evidence type="ECO:0000313" key="12">
    <source>
        <dbReference type="Proteomes" id="UP001172159"/>
    </source>
</evidence>
<dbReference type="GO" id="GO:0046872">
    <property type="term" value="F:metal ion binding"/>
    <property type="evidence" value="ECO:0007669"/>
    <property type="project" value="UniProtKB-KW"/>
</dbReference>
<feature type="compositionally biased region" description="Basic and acidic residues" evidence="8">
    <location>
        <begin position="1238"/>
        <end position="1249"/>
    </location>
</feature>
<feature type="region of interest" description="Disordered" evidence="8">
    <location>
        <begin position="596"/>
        <end position="652"/>
    </location>
</feature>
<gene>
    <name evidence="11" type="ORF">B0T21DRAFT_383374</name>
</gene>
<dbReference type="GO" id="GO:0010605">
    <property type="term" value="P:negative regulation of macromolecule metabolic process"/>
    <property type="evidence" value="ECO:0007669"/>
    <property type="project" value="UniProtKB-ARBA"/>
</dbReference>
<comment type="similarity">
    <text evidence="3">Belongs to the DNA polymerase type-B-like family.</text>
</comment>
<comment type="cofactor">
    <cofactor evidence="2">
        <name>Mg(2+)</name>
        <dbReference type="ChEBI" id="CHEBI:18420"/>
    </cofactor>
</comment>
<evidence type="ECO:0000256" key="7">
    <source>
        <dbReference type="ARBA" id="ARBA00022842"/>
    </source>
</evidence>
<dbReference type="InterPro" id="IPR043519">
    <property type="entry name" value="NT_sf"/>
</dbReference>
<evidence type="ECO:0000256" key="3">
    <source>
        <dbReference type="ARBA" id="ARBA00008593"/>
    </source>
</evidence>
<dbReference type="GO" id="GO:0031123">
    <property type="term" value="P:RNA 3'-end processing"/>
    <property type="evidence" value="ECO:0007669"/>
    <property type="project" value="TreeGrafter"/>
</dbReference>
<name>A0AA40EGY8_9PEZI</name>
<evidence type="ECO:0000313" key="11">
    <source>
        <dbReference type="EMBL" id="KAK0737391.1"/>
    </source>
</evidence>
<dbReference type="Gene3D" id="1.10.1410.10">
    <property type="match status" value="1"/>
</dbReference>
<dbReference type="EMBL" id="JAUKTV010000005">
    <property type="protein sequence ID" value="KAK0737391.1"/>
    <property type="molecule type" value="Genomic_DNA"/>
</dbReference>
<feature type="compositionally biased region" description="Polar residues" evidence="8">
    <location>
        <begin position="199"/>
        <end position="220"/>
    </location>
</feature>
<evidence type="ECO:0000259" key="10">
    <source>
        <dbReference type="Pfam" id="PF22600"/>
    </source>
</evidence>
<feature type="region of interest" description="Disordered" evidence="8">
    <location>
        <begin position="1129"/>
        <end position="1249"/>
    </location>
</feature>
<keyword evidence="7" id="KW-0460">Magnesium</keyword>
<feature type="compositionally biased region" description="Polar residues" evidence="8">
    <location>
        <begin position="91"/>
        <end position="119"/>
    </location>
</feature>
<protein>
    <recommendedName>
        <fullName evidence="4">polynucleotide adenylyltransferase</fullName>
        <ecNumber evidence="4">2.7.7.19</ecNumber>
    </recommendedName>
</protein>
<feature type="compositionally biased region" description="Polar residues" evidence="8">
    <location>
        <begin position="810"/>
        <end position="823"/>
    </location>
</feature>
<evidence type="ECO:0000256" key="1">
    <source>
        <dbReference type="ARBA" id="ARBA00001936"/>
    </source>
</evidence>
<dbReference type="InterPro" id="IPR002058">
    <property type="entry name" value="PAP_assoc"/>
</dbReference>
<feature type="domain" description="PAP-associated" evidence="9">
    <location>
        <begin position="496"/>
        <end position="550"/>
    </location>
</feature>
<dbReference type="PANTHER" id="PTHR12271:SF113">
    <property type="entry name" value="POLY(A) RNA POLYMERASE CID11"/>
    <property type="match status" value="1"/>
</dbReference>
<feature type="compositionally biased region" description="Polar residues" evidence="8">
    <location>
        <begin position="1014"/>
        <end position="1035"/>
    </location>
</feature>
<evidence type="ECO:0000256" key="6">
    <source>
        <dbReference type="ARBA" id="ARBA00022723"/>
    </source>
</evidence>
<dbReference type="InterPro" id="IPR054708">
    <property type="entry name" value="MTPAP-like_central"/>
</dbReference>
<dbReference type="Pfam" id="PF22600">
    <property type="entry name" value="MTPAP-like_central"/>
    <property type="match status" value="1"/>
</dbReference>
<comment type="cofactor">
    <cofactor evidence="1">
        <name>Mn(2+)</name>
        <dbReference type="ChEBI" id="CHEBI:29035"/>
    </cofactor>
</comment>
<evidence type="ECO:0000256" key="8">
    <source>
        <dbReference type="SAM" id="MobiDB-lite"/>
    </source>
</evidence>
<feature type="compositionally biased region" description="Polar residues" evidence="8">
    <location>
        <begin position="726"/>
        <end position="741"/>
    </location>
</feature>
<feature type="compositionally biased region" description="Low complexity" evidence="8">
    <location>
        <begin position="612"/>
        <end position="650"/>
    </location>
</feature>
<feature type="region of interest" description="Disordered" evidence="8">
    <location>
        <begin position="72"/>
        <end position="238"/>
    </location>
</feature>
<dbReference type="GO" id="GO:1990817">
    <property type="term" value="F:poly(A) RNA polymerase activity"/>
    <property type="evidence" value="ECO:0007669"/>
    <property type="project" value="UniProtKB-EC"/>
</dbReference>
<feature type="region of interest" description="Disordered" evidence="8">
    <location>
        <begin position="840"/>
        <end position="948"/>
    </location>
</feature>